<dbReference type="InterPro" id="IPR051094">
    <property type="entry name" value="Diverse_Catalytic_Enzymes"/>
</dbReference>
<evidence type="ECO:0000256" key="4">
    <source>
        <dbReference type="ARBA" id="ARBA00022801"/>
    </source>
</evidence>
<comment type="caution">
    <text evidence="8">The sequence shown here is derived from an EMBL/GenBank/DDBJ whole genome shotgun (WGS) entry which is preliminary data.</text>
</comment>
<keyword evidence="4 8" id="KW-0378">Hydrolase</keyword>
<organism evidence="8 9">
    <name type="scientific">Merismopedia glauca CCAP 1448/3</name>
    <dbReference type="NCBI Taxonomy" id="1296344"/>
    <lineage>
        <taxon>Bacteria</taxon>
        <taxon>Bacillati</taxon>
        <taxon>Cyanobacteriota</taxon>
        <taxon>Cyanophyceae</taxon>
        <taxon>Synechococcales</taxon>
        <taxon>Merismopediaceae</taxon>
        <taxon>Merismopedia</taxon>
    </lineage>
</organism>
<gene>
    <name evidence="8" type="ORF">C7B64_20565</name>
</gene>
<keyword evidence="2" id="KW-0479">Metal-binding</keyword>
<dbReference type="InterPro" id="IPR006674">
    <property type="entry name" value="HD_domain"/>
</dbReference>
<dbReference type="GO" id="GO:0008803">
    <property type="term" value="F:bis(5'-nucleosyl)-tetraphosphatase (symmetrical) activity"/>
    <property type="evidence" value="ECO:0007669"/>
    <property type="project" value="UniProtKB-EC"/>
</dbReference>
<keyword evidence="3" id="KW-0547">Nucleotide-binding</keyword>
<dbReference type="AlphaFoldDB" id="A0A2T1BYA8"/>
<dbReference type="PANTHER" id="PTHR35795:SF1">
    <property type="entry name" value="BIS(5'-NUCLEOSYL)-TETRAPHOSPHATASE, SYMMETRICAL"/>
    <property type="match status" value="1"/>
</dbReference>
<name>A0A2T1BYA8_9CYAN</name>
<keyword evidence="9" id="KW-1185">Reference proteome</keyword>
<reference evidence="8 9" key="2">
    <citation type="submission" date="2018-03" db="EMBL/GenBank/DDBJ databases">
        <title>The ancient ancestry and fast evolution of plastids.</title>
        <authorList>
            <person name="Moore K.R."/>
            <person name="Magnabosco C."/>
            <person name="Momper L."/>
            <person name="Gold D.A."/>
            <person name="Bosak T."/>
            <person name="Fournier G.P."/>
        </authorList>
    </citation>
    <scope>NUCLEOTIDE SEQUENCE [LARGE SCALE GENOMIC DNA]</scope>
    <source>
        <strain evidence="8 9">CCAP 1448/3</strain>
    </source>
</reference>
<dbReference type="InterPro" id="IPR003607">
    <property type="entry name" value="HD/PDEase_dom"/>
</dbReference>
<dbReference type="CDD" id="cd00077">
    <property type="entry name" value="HDc"/>
    <property type="match status" value="1"/>
</dbReference>
<keyword evidence="5" id="KW-0408">Iron</keyword>
<reference evidence="8 9" key="1">
    <citation type="submission" date="2018-02" db="EMBL/GenBank/DDBJ databases">
        <authorList>
            <person name="Cohen D.B."/>
            <person name="Kent A.D."/>
        </authorList>
    </citation>
    <scope>NUCLEOTIDE SEQUENCE [LARGE SCALE GENOMIC DNA]</scope>
    <source>
        <strain evidence="8 9">CCAP 1448/3</strain>
    </source>
</reference>
<evidence type="ECO:0000313" key="8">
    <source>
        <dbReference type="EMBL" id="PSB01016.1"/>
    </source>
</evidence>
<evidence type="ECO:0000256" key="1">
    <source>
        <dbReference type="ARBA" id="ARBA00012506"/>
    </source>
</evidence>
<dbReference type="GO" id="GO:0000166">
    <property type="term" value="F:nucleotide binding"/>
    <property type="evidence" value="ECO:0007669"/>
    <property type="project" value="UniProtKB-KW"/>
</dbReference>
<evidence type="ECO:0000259" key="7">
    <source>
        <dbReference type="PROSITE" id="PS51831"/>
    </source>
</evidence>
<dbReference type="Proteomes" id="UP000238762">
    <property type="component" value="Unassembled WGS sequence"/>
</dbReference>
<sequence length="191" mass="21721">MREQVLSWLAQNVPTSRVKHILGVEQMAQELAYHYQLDATKAAQAGLMHDLAKYFKPEKLLQMAQKEGMQLNEVDISNPHLLHADVSAIVARETFGIEDLEILEAIANHTLGKPHMSQLSCIVFLADSLEPGRGDSPELEKLRKLSRENLHQAVWQSCDYSLKFLLSRRLLIHPRTIATRNWALEMSTNQT</sequence>
<evidence type="ECO:0000256" key="5">
    <source>
        <dbReference type="ARBA" id="ARBA00023004"/>
    </source>
</evidence>
<dbReference type="NCBIfam" id="TIGR00488">
    <property type="entry name" value="bis(5'-nucleosyl)-tetraphosphatase (symmetrical) YqeK"/>
    <property type="match status" value="1"/>
</dbReference>
<evidence type="ECO:0000256" key="3">
    <source>
        <dbReference type="ARBA" id="ARBA00022741"/>
    </source>
</evidence>
<dbReference type="GO" id="GO:0046872">
    <property type="term" value="F:metal ion binding"/>
    <property type="evidence" value="ECO:0007669"/>
    <property type="project" value="UniProtKB-KW"/>
</dbReference>
<evidence type="ECO:0000313" key="9">
    <source>
        <dbReference type="Proteomes" id="UP000238762"/>
    </source>
</evidence>
<dbReference type="Gene3D" id="1.10.3210.10">
    <property type="entry name" value="Hypothetical protein af1432"/>
    <property type="match status" value="1"/>
</dbReference>
<dbReference type="SMART" id="SM00471">
    <property type="entry name" value="HDc"/>
    <property type="match status" value="1"/>
</dbReference>
<dbReference type="Pfam" id="PF01966">
    <property type="entry name" value="HD"/>
    <property type="match status" value="1"/>
</dbReference>
<dbReference type="OrthoDB" id="5295945at2"/>
<comment type="catalytic activity">
    <reaction evidence="6">
        <text>P(1),P(4)-bis(5'-adenosyl) tetraphosphate + H2O = 2 ADP + 2 H(+)</text>
        <dbReference type="Rhea" id="RHEA:24252"/>
        <dbReference type="ChEBI" id="CHEBI:15377"/>
        <dbReference type="ChEBI" id="CHEBI:15378"/>
        <dbReference type="ChEBI" id="CHEBI:58141"/>
        <dbReference type="ChEBI" id="CHEBI:456216"/>
        <dbReference type="EC" id="3.6.1.41"/>
    </reaction>
</comment>
<dbReference type="EC" id="3.6.1.41" evidence="1"/>
<dbReference type="SUPFAM" id="SSF109604">
    <property type="entry name" value="HD-domain/PDEase-like"/>
    <property type="match status" value="1"/>
</dbReference>
<feature type="domain" description="HD" evidence="7">
    <location>
        <begin position="17"/>
        <end position="132"/>
    </location>
</feature>
<protein>
    <recommendedName>
        <fullName evidence="1">bis(5'-nucleosyl)-tetraphosphatase (symmetrical)</fullName>
        <ecNumber evidence="1">3.6.1.41</ecNumber>
    </recommendedName>
</protein>
<evidence type="ECO:0000256" key="6">
    <source>
        <dbReference type="ARBA" id="ARBA00049417"/>
    </source>
</evidence>
<dbReference type="EMBL" id="PVWJ01000138">
    <property type="protein sequence ID" value="PSB01016.1"/>
    <property type="molecule type" value="Genomic_DNA"/>
</dbReference>
<dbReference type="InterPro" id="IPR005249">
    <property type="entry name" value="YqeK"/>
</dbReference>
<evidence type="ECO:0000256" key="2">
    <source>
        <dbReference type="ARBA" id="ARBA00022723"/>
    </source>
</evidence>
<dbReference type="PANTHER" id="PTHR35795">
    <property type="entry name" value="SLR1885 PROTEIN"/>
    <property type="match status" value="1"/>
</dbReference>
<accession>A0A2T1BYA8</accession>
<proteinExistence type="predicted"/>
<dbReference type="PROSITE" id="PS51831">
    <property type="entry name" value="HD"/>
    <property type="match status" value="1"/>
</dbReference>